<evidence type="ECO:0000256" key="12">
    <source>
        <dbReference type="ARBA" id="ARBA00025337"/>
    </source>
</evidence>
<evidence type="ECO:0000256" key="9">
    <source>
        <dbReference type="ARBA" id="ARBA00023134"/>
    </source>
</evidence>
<dbReference type="FunFam" id="3.40.50.300:FF:000695">
    <property type="entry name" value="Flagellar biosynthesis regulator FlhF"/>
    <property type="match status" value="1"/>
</dbReference>
<evidence type="ECO:0000256" key="4">
    <source>
        <dbReference type="ARBA" id="ARBA00022448"/>
    </source>
</evidence>
<name>A0A518E2C1_9BACT</name>
<keyword evidence="10" id="KW-0472">Membrane</keyword>
<dbReference type="PANTHER" id="PTHR43134:SF3">
    <property type="entry name" value="FLAGELLAR BIOSYNTHESIS PROTEIN FLHF"/>
    <property type="match status" value="1"/>
</dbReference>
<feature type="domain" description="SRP54-type proteins GTP-binding" evidence="16">
    <location>
        <begin position="287"/>
        <end position="478"/>
    </location>
</feature>
<dbReference type="AlphaFoldDB" id="A0A518E2C1"/>
<dbReference type="EMBL" id="CP036433">
    <property type="protein sequence ID" value="QDU98239.1"/>
    <property type="molecule type" value="Genomic_DNA"/>
</dbReference>
<dbReference type="InterPro" id="IPR027417">
    <property type="entry name" value="P-loop_NTPase"/>
</dbReference>
<evidence type="ECO:0000313" key="17">
    <source>
        <dbReference type="EMBL" id="QDU98239.1"/>
    </source>
</evidence>
<dbReference type="GO" id="GO:0005886">
    <property type="term" value="C:plasma membrane"/>
    <property type="evidence" value="ECO:0007669"/>
    <property type="project" value="UniProtKB-SubCell"/>
</dbReference>
<dbReference type="NCBIfam" id="TIGR03499">
    <property type="entry name" value="FlhF"/>
    <property type="match status" value="1"/>
</dbReference>
<evidence type="ECO:0000256" key="5">
    <source>
        <dbReference type="ARBA" id="ARBA00022475"/>
    </source>
</evidence>
<feature type="compositionally biased region" description="Pro residues" evidence="14">
    <location>
        <begin position="91"/>
        <end position="101"/>
    </location>
</feature>
<dbReference type="RefSeq" id="WP_145057332.1">
    <property type="nucleotide sequence ID" value="NZ_CP036433.1"/>
</dbReference>
<reference evidence="17 18" key="1">
    <citation type="submission" date="2019-02" db="EMBL/GenBank/DDBJ databases">
        <title>Deep-cultivation of Planctomycetes and their phenomic and genomic characterization uncovers novel biology.</title>
        <authorList>
            <person name="Wiegand S."/>
            <person name="Jogler M."/>
            <person name="Boedeker C."/>
            <person name="Pinto D."/>
            <person name="Vollmers J."/>
            <person name="Rivas-Marin E."/>
            <person name="Kohn T."/>
            <person name="Peeters S.H."/>
            <person name="Heuer A."/>
            <person name="Rast P."/>
            <person name="Oberbeckmann S."/>
            <person name="Bunk B."/>
            <person name="Jeske O."/>
            <person name="Meyerdierks A."/>
            <person name="Storesund J.E."/>
            <person name="Kallscheuer N."/>
            <person name="Luecker S."/>
            <person name="Lage O.M."/>
            <person name="Pohl T."/>
            <person name="Merkel B.J."/>
            <person name="Hornburger P."/>
            <person name="Mueller R.-W."/>
            <person name="Bruemmer F."/>
            <person name="Labrenz M."/>
            <person name="Spormann A.M."/>
            <person name="Op den Camp H."/>
            <person name="Overmann J."/>
            <person name="Amann R."/>
            <person name="Jetten M.S.M."/>
            <person name="Mascher T."/>
            <person name="Medema M.H."/>
            <person name="Devos D.P."/>
            <person name="Kaster A.-K."/>
            <person name="Ovreas L."/>
            <person name="Rohde M."/>
            <person name="Galperin M.Y."/>
            <person name="Jogler C."/>
        </authorList>
    </citation>
    <scope>NUCLEOTIDE SEQUENCE [LARGE SCALE GENOMIC DNA]</scope>
    <source>
        <strain evidence="17 18">Pla85_3_4</strain>
    </source>
</reference>
<evidence type="ECO:0000256" key="2">
    <source>
        <dbReference type="ARBA" id="ARBA00008531"/>
    </source>
</evidence>
<evidence type="ECO:0000256" key="10">
    <source>
        <dbReference type="ARBA" id="ARBA00023136"/>
    </source>
</evidence>
<dbReference type="SMART" id="SM00962">
    <property type="entry name" value="SRP54"/>
    <property type="match status" value="1"/>
</dbReference>
<accession>A0A518E2C1</accession>
<protein>
    <recommendedName>
        <fullName evidence="3 13">Flagellar biosynthesis protein FlhF</fullName>
    </recommendedName>
</protein>
<keyword evidence="8" id="KW-0653">Protein transport</keyword>
<dbReference type="InterPro" id="IPR020006">
    <property type="entry name" value="FlhF"/>
</dbReference>
<evidence type="ECO:0000259" key="15">
    <source>
        <dbReference type="SMART" id="SM00382"/>
    </source>
</evidence>
<dbReference type="Gene3D" id="3.40.50.300">
    <property type="entry name" value="P-loop containing nucleotide triphosphate hydrolases"/>
    <property type="match status" value="1"/>
</dbReference>
<comment type="subcellular location">
    <subcellularLocation>
        <location evidence="1">Cell membrane</location>
        <topology evidence="1">Peripheral membrane protein</topology>
        <orientation evidence="1">Cytoplasmic side</orientation>
    </subcellularLocation>
</comment>
<feature type="compositionally biased region" description="Basic and acidic residues" evidence="14">
    <location>
        <begin position="162"/>
        <end position="177"/>
    </location>
</feature>
<evidence type="ECO:0000256" key="11">
    <source>
        <dbReference type="ARBA" id="ARBA00023225"/>
    </source>
</evidence>
<dbReference type="Gene3D" id="1.20.120.1380">
    <property type="entry name" value="Flagellar FlhF biosynthesis protein, N domain"/>
    <property type="match status" value="1"/>
</dbReference>
<dbReference type="Proteomes" id="UP000317648">
    <property type="component" value="Chromosome"/>
</dbReference>
<evidence type="ECO:0000256" key="8">
    <source>
        <dbReference type="ARBA" id="ARBA00022927"/>
    </source>
</evidence>
<evidence type="ECO:0000313" key="18">
    <source>
        <dbReference type="Proteomes" id="UP000317648"/>
    </source>
</evidence>
<evidence type="ECO:0000259" key="16">
    <source>
        <dbReference type="SMART" id="SM00962"/>
    </source>
</evidence>
<keyword evidence="6" id="KW-0547">Nucleotide-binding</keyword>
<proteinExistence type="inferred from homology"/>
<keyword evidence="18" id="KW-1185">Reference proteome</keyword>
<evidence type="ECO:0000256" key="1">
    <source>
        <dbReference type="ARBA" id="ARBA00004413"/>
    </source>
</evidence>
<dbReference type="GO" id="GO:0003924">
    <property type="term" value="F:GTPase activity"/>
    <property type="evidence" value="ECO:0007669"/>
    <property type="project" value="UniProtKB-UniRule"/>
</dbReference>
<keyword evidence="5" id="KW-1003">Cell membrane</keyword>
<dbReference type="InterPro" id="IPR003593">
    <property type="entry name" value="AAA+_ATPase"/>
</dbReference>
<organism evidence="17 18">
    <name type="scientific">Lignipirellula cremea</name>
    <dbReference type="NCBI Taxonomy" id="2528010"/>
    <lineage>
        <taxon>Bacteria</taxon>
        <taxon>Pseudomonadati</taxon>
        <taxon>Planctomycetota</taxon>
        <taxon>Planctomycetia</taxon>
        <taxon>Pirellulales</taxon>
        <taxon>Pirellulaceae</taxon>
        <taxon>Lignipirellula</taxon>
    </lineage>
</organism>
<dbReference type="GO" id="GO:0005047">
    <property type="term" value="F:signal recognition particle binding"/>
    <property type="evidence" value="ECO:0007669"/>
    <property type="project" value="TreeGrafter"/>
</dbReference>
<keyword evidence="17" id="KW-0282">Flagellum</keyword>
<dbReference type="Pfam" id="PF00448">
    <property type="entry name" value="SRP54"/>
    <property type="match status" value="1"/>
</dbReference>
<dbReference type="GO" id="GO:0006614">
    <property type="term" value="P:SRP-dependent cotranslational protein targeting to membrane"/>
    <property type="evidence" value="ECO:0007669"/>
    <property type="project" value="UniProtKB-UniRule"/>
</dbReference>
<evidence type="ECO:0000256" key="13">
    <source>
        <dbReference type="NCBIfam" id="TIGR03499"/>
    </source>
</evidence>
<dbReference type="GO" id="GO:0044781">
    <property type="term" value="P:bacterial-type flagellum organization"/>
    <property type="evidence" value="ECO:0007669"/>
    <property type="project" value="UniProtKB-UniRule"/>
</dbReference>
<dbReference type="KEGG" id="lcre:Pla8534_61000"/>
<keyword evidence="4" id="KW-0813">Transport</keyword>
<dbReference type="OrthoDB" id="9778554at2"/>
<evidence type="ECO:0000256" key="14">
    <source>
        <dbReference type="SAM" id="MobiDB-lite"/>
    </source>
</evidence>
<sequence length="488" mass="52873">MKTKTYRVKSIQEALQRIREELGPEASVLQTRTVRRPGMLAWISGASELEVTASNVVRAPSRMQPYAAELSRVLGQPAAADSGNAAETYLPPEPHAGPPRPAVAGRIAATDSARETSPARSLANAALDRLDELDLSSMAIPAESPPQELASDSFATETTAAAKRESRGPELRSENRPAGEVTGGSTTELAAQIERLQAMVEELKRRDDKPADRSWPPALFQAFTRLIDAEFSEQTAREILEETRAELAAQGVAPSAWTEALIEQQLTTVLQNQVRLCEPIRITPGRRCLAALVGPTGVGKTTTIAKLAANFRLRENGKVGLITVDTYRIAAVEQLRTYADIMDLPMAVVSTPREMREAVARMQDLDLVLLDTAGRSPQDEIKIQELRAMLGEAQPDEVLLVVSSSAGDRSLIQTAERFRRVGASSLVVTKLDEATGLGSVFSLLRASGLPLSYVTHGQNVPDDIQAPRPARLVQQLLGGSDWLDRRIA</sequence>
<dbReference type="GO" id="GO:0015031">
    <property type="term" value="P:protein transport"/>
    <property type="evidence" value="ECO:0007669"/>
    <property type="project" value="UniProtKB-KW"/>
</dbReference>
<keyword evidence="17" id="KW-0966">Cell projection</keyword>
<dbReference type="SUPFAM" id="SSF52540">
    <property type="entry name" value="P-loop containing nucleoside triphosphate hydrolases"/>
    <property type="match status" value="1"/>
</dbReference>
<keyword evidence="9" id="KW-0342">GTP-binding</keyword>
<keyword evidence="17" id="KW-0969">Cilium</keyword>
<evidence type="ECO:0000256" key="3">
    <source>
        <dbReference type="ARBA" id="ARBA00014919"/>
    </source>
</evidence>
<evidence type="ECO:0000256" key="6">
    <source>
        <dbReference type="ARBA" id="ARBA00022741"/>
    </source>
</evidence>
<dbReference type="CDD" id="cd17873">
    <property type="entry name" value="FlhF"/>
    <property type="match status" value="1"/>
</dbReference>
<dbReference type="SMART" id="SM00382">
    <property type="entry name" value="AAA"/>
    <property type="match status" value="1"/>
</dbReference>
<dbReference type="PANTHER" id="PTHR43134">
    <property type="entry name" value="SIGNAL RECOGNITION PARTICLE RECEPTOR SUBUNIT ALPHA"/>
    <property type="match status" value="1"/>
</dbReference>
<comment type="function">
    <text evidence="12">Necessary for flagellar biosynthesis. May be involved in translocation of the flagellum.</text>
</comment>
<feature type="region of interest" description="Disordered" evidence="14">
    <location>
        <begin position="143"/>
        <end position="186"/>
    </location>
</feature>
<dbReference type="GO" id="GO:0005525">
    <property type="term" value="F:GTP binding"/>
    <property type="evidence" value="ECO:0007669"/>
    <property type="project" value="UniProtKB-UniRule"/>
</dbReference>
<keyword evidence="11" id="KW-1006">Bacterial flagellum protein export</keyword>
<comment type="similarity">
    <text evidence="2">Belongs to the GTP-binding SRP family.</text>
</comment>
<gene>
    <name evidence="17" type="primary">flhF</name>
    <name evidence="17" type="ORF">Pla8534_61000</name>
</gene>
<feature type="domain" description="AAA+ ATPase" evidence="15">
    <location>
        <begin position="286"/>
        <end position="432"/>
    </location>
</feature>
<keyword evidence="7" id="KW-1005">Bacterial flagellum biogenesis</keyword>
<feature type="region of interest" description="Disordered" evidence="14">
    <location>
        <begin position="78"/>
        <end position="121"/>
    </location>
</feature>
<dbReference type="InterPro" id="IPR000897">
    <property type="entry name" value="SRP54_GTPase_dom"/>
</dbReference>
<evidence type="ECO:0000256" key="7">
    <source>
        <dbReference type="ARBA" id="ARBA00022795"/>
    </source>
</evidence>
<dbReference type="InterPro" id="IPR047040">
    <property type="entry name" value="FlhF__GTPase_dom"/>
</dbReference>